<evidence type="ECO:0000256" key="3">
    <source>
        <dbReference type="RuleBase" id="RU000363"/>
    </source>
</evidence>
<dbReference type="AlphaFoldDB" id="A0A0C3RYU5"/>
<evidence type="ECO:0000256" key="1">
    <source>
        <dbReference type="ARBA" id="ARBA00006484"/>
    </source>
</evidence>
<dbReference type="SUPFAM" id="SSF51735">
    <property type="entry name" value="NAD(P)-binding Rossmann-fold domains"/>
    <property type="match status" value="1"/>
</dbReference>
<evidence type="ECO:0000313" key="5">
    <source>
        <dbReference type="Proteomes" id="UP000053257"/>
    </source>
</evidence>
<name>A0A0C3RYU5_PHLG1</name>
<dbReference type="PANTHER" id="PTHR43976:SF16">
    <property type="entry name" value="SHORT-CHAIN DEHYDROGENASE_REDUCTASE FAMILY PROTEIN"/>
    <property type="match status" value="1"/>
</dbReference>
<dbReference type="CDD" id="cd05374">
    <property type="entry name" value="17beta-HSD-like_SDR_c"/>
    <property type="match status" value="1"/>
</dbReference>
<dbReference type="Proteomes" id="UP000053257">
    <property type="component" value="Unassembled WGS sequence"/>
</dbReference>
<evidence type="ECO:0008006" key="6">
    <source>
        <dbReference type="Google" id="ProtNLM"/>
    </source>
</evidence>
<dbReference type="EMBL" id="KN840498">
    <property type="protein sequence ID" value="KIP07376.1"/>
    <property type="molecule type" value="Genomic_DNA"/>
</dbReference>
<dbReference type="HOGENOM" id="CLU_010194_2_9_1"/>
<dbReference type="Pfam" id="PF00106">
    <property type="entry name" value="adh_short"/>
    <property type="match status" value="1"/>
</dbReference>
<keyword evidence="5" id="KW-1185">Reference proteome</keyword>
<dbReference type="InterPro" id="IPR051911">
    <property type="entry name" value="SDR_oxidoreductase"/>
</dbReference>
<proteinExistence type="inferred from homology"/>
<dbReference type="Gene3D" id="3.40.50.720">
    <property type="entry name" value="NAD(P)-binding Rossmann-like Domain"/>
    <property type="match status" value="1"/>
</dbReference>
<dbReference type="PRINTS" id="PR00081">
    <property type="entry name" value="GDHRDH"/>
</dbReference>
<protein>
    <recommendedName>
        <fullName evidence="6">NAD(P)-binding protein</fullName>
    </recommendedName>
</protein>
<dbReference type="GO" id="GO:0016491">
    <property type="term" value="F:oxidoreductase activity"/>
    <property type="evidence" value="ECO:0007669"/>
    <property type="project" value="UniProtKB-KW"/>
</dbReference>
<comment type="similarity">
    <text evidence="1 3">Belongs to the short-chain dehydrogenases/reductases (SDR) family.</text>
</comment>
<dbReference type="InterPro" id="IPR036291">
    <property type="entry name" value="NAD(P)-bd_dom_sf"/>
</dbReference>
<reference evidence="4 5" key="1">
    <citation type="journal article" date="2014" name="PLoS Genet.">
        <title>Analysis of the Phlebiopsis gigantea genome, transcriptome and secretome provides insight into its pioneer colonization strategies of wood.</title>
        <authorList>
            <person name="Hori C."/>
            <person name="Ishida T."/>
            <person name="Igarashi K."/>
            <person name="Samejima M."/>
            <person name="Suzuki H."/>
            <person name="Master E."/>
            <person name="Ferreira P."/>
            <person name="Ruiz-Duenas F.J."/>
            <person name="Held B."/>
            <person name="Canessa P."/>
            <person name="Larrondo L.F."/>
            <person name="Schmoll M."/>
            <person name="Druzhinina I.S."/>
            <person name="Kubicek C.P."/>
            <person name="Gaskell J.A."/>
            <person name="Kersten P."/>
            <person name="St John F."/>
            <person name="Glasner J."/>
            <person name="Sabat G."/>
            <person name="Splinter BonDurant S."/>
            <person name="Syed K."/>
            <person name="Yadav J."/>
            <person name="Mgbeahuruike A.C."/>
            <person name="Kovalchuk A."/>
            <person name="Asiegbu F.O."/>
            <person name="Lackner G."/>
            <person name="Hoffmeister D."/>
            <person name="Rencoret J."/>
            <person name="Gutierrez A."/>
            <person name="Sun H."/>
            <person name="Lindquist E."/>
            <person name="Barry K."/>
            <person name="Riley R."/>
            <person name="Grigoriev I.V."/>
            <person name="Henrissat B."/>
            <person name="Kues U."/>
            <person name="Berka R.M."/>
            <person name="Martinez A.T."/>
            <person name="Covert S.F."/>
            <person name="Blanchette R.A."/>
            <person name="Cullen D."/>
        </authorList>
    </citation>
    <scope>NUCLEOTIDE SEQUENCE [LARGE SCALE GENOMIC DNA]</scope>
    <source>
        <strain evidence="4 5">11061_1 CR5-6</strain>
    </source>
</reference>
<evidence type="ECO:0000313" key="4">
    <source>
        <dbReference type="EMBL" id="KIP07376.1"/>
    </source>
</evidence>
<sequence length="292" mass="31329">MSPQLVWLITGTSSGFGEALTKVALARGDRVIATARSVEKIKHLEGPTCKTLQLDVTHDFDRIQAVAKEAVASWGRVDVLVNNAGVGAPGLTEEAGAAGYQKAFATNLFGAINVTNAFIPYMRDAKSGTIVLVGSRHAWRSQVPLMGSYASSKAALHAWGEALSAEVKIFGIRVLIVQPGAHRTDMVSNAEANPISSKSLPFYDGMKKAVTAIYKGMDGKQPNDASKAMTAVVDVVRGEGLAEGKTMPLWLVLGQDAEDDLRENFRVRLQNLDEWKDVTRSVLIVSGEAVHL</sequence>
<accession>A0A0C3RYU5</accession>
<evidence type="ECO:0000256" key="2">
    <source>
        <dbReference type="ARBA" id="ARBA00023002"/>
    </source>
</evidence>
<dbReference type="PRINTS" id="PR00080">
    <property type="entry name" value="SDRFAMILY"/>
</dbReference>
<organism evidence="4 5">
    <name type="scientific">Phlebiopsis gigantea (strain 11061_1 CR5-6)</name>
    <name type="common">White-rot fungus</name>
    <name type="synonym">Peniophora gigantea</name>
    <dbReference type="NCBI Taxonomy" id="745531"/>
    <lineage>
        <taxon>Eukaryota</taxon>
        <taxon>Fungi</taxon>
        <taxon>Dikarya</taxon>
        <taxon>Basidiomycota</taxon>
        <taxon>Agaricomycotina</taxon>
        <taxon>Agaricomycetes</taxon>
        <taxon>Polyporales</taxon>
        <taxon>Phanerochaetaceae</taxon>
        <taxon>Phlebiopsis</taxon>
    </lineage>
</organism>
<dbReference type="InterPro" id="IPR002347">
    <property type="entry name" value="SDR_fam"/>
</dbReference>
<dbReference type="STRING" id="745531.A0A0C3RYU5"/>
<gene>
    <name evidence="4" type="ORF">PHLGIDRAFT_118145</name>
</gene>
<keyword evidence="2" id="KW-0560">Oxidoreductase</keyword>
<dbReference type="OrthoDB" id="1274115at2759"/>
<dbReference type="PANTHER" id="PTHR43976">
    <property type="entry name" value="SHORT CHAIN DEHYDROGENASE"/>
    <property type="match status" value="1"/>
</dbReference>